<comment type="caution">
    <text evidence="2">The sequence shown here is derived from an EMBL/GenBank/DDBJ whole genome shotgun (WGS) entry which is preliminary data.</text>
</comment>
<keyword evidence="3" id="KW-1185">Reference proteome</keyword>
<reference evidence="2 3" key="1">
    <citation type="submission" date="2021-02" db="EMBL/GenBank/DDBJ databases">
        <title>Taxonomically Unique Crown Gall-Associated Xanthomonas Stains Have Deficiency in Virulence Repertories.</title>
        <authorList>
            <person name="Mafakheri H."/>
            <person name="Taghavi S.M."/>
            <person name="Dimkic I."/>
            <person name="Nemanja K."/>
            <person name="Osdaghi E."/>
        </authorList>
    </citation>
    <scope>NUCLEOTIDE SEQUENCE [LARGE SCALE GENOMIC DNA]</scope>
    <source>
        <strain evidence="2 3">FX4</strain>
    </source>
</reference>
<sequence length="268" mass="28362">MAACKPTATPTPAAPAAAPTPAAAPAATAHVPRTERLQAFLQTRYGKQARLSESWSGQADGNAVQSEVCAEQPVVVGDQIQELLAVCHRLSGGGHANPGLIDFLILRDAGQGLAVVAEKLGDGFGSDGDPGAVDILRLGSDFYGFLVYSSWVGQGTVLESQDLVLPGPKGLVNAGSVRQHIDNHGALDCSDDGRDPQQTAAQCQAQLFDVDFELDVDDSDRAARVWPVTIEERGISCGKKLGTTQVFAFDAKRWAYPFPDSMQREACE</sequence>
<protein>
    <recommendedName>
        <fullName evidence="4">Lipoprotein</fullName>
    </recommendedName>
</protein>
<proteinExistence type="predicted"/>
<dbReference type="EMBL" id="JAFIWB010000020">
    <property type="protein sequence ID" value="MBN6103613.1"/>
    <property type="molecule type" value="Genomic_DNA"/>
</dbReference>
<name>A0ABS3B4S6_9XANT</name>
<evidence type="ECO:0008006" key="4">
    <source>
        <dbReference type="Google" id="ProtNLM"/>
    </source>
</evidence>
<gene>
    <name evidence="2" type="ORF">JR064_15700</name>
</gene>
<evidence type="ECO:0000256" key="1">
    <source>
        <dbReference type="SAM" id="MobiDB-lite"/>
    </source>
</evidence>
<dbReference type="Proteomes" id="UP000695802">
    <property type="component" value="Unassembled WGS sequence"/>
</dbReference>
<evidence type="ECO:0000313" key="2">
    <source>
        <dbReference type="EMBL" id="MBN6103613.1"/>
    </source>
</evidence>
<accession>A0ABS3B4S6</accession>
<organism evidence="2 3">
    <name type="scientific">Xanthomonas bonasiae</name>
    <dbReference type="NCBI Taxonomy" id="2810351"/>
    <lineage>
        <taxon>Bacteria</taxon>
        <taxon>Pseudomonadati</taxon>
        <taxon>Pseudomonadota</taxon>
        <taxon>Gammaproteobacteria</taxon>
        <taxon>Lysobacterales</taxon>
        <taxon>Lysobacteraceae</taxon>
        <taxon>Xanthomonas</taxon>
    </lineage>
</organism>
<feature type="region of interest" description="Disordered" evidence="1">
    <location>
        <begin position="1"/>
        <end position="29"/>
    </location>
</feature>
<evidence type="ECO:0000313" key="3">
    <source>
        <dbReference type="Proteomes" id="UP000695802"/>
    </source>
</evidence>